<evidence type="ECO:0000313" key="3">
    <source>
        <dbReference type="EMBL" id="KKM15566.1"/>
    </source>
</evidence>
<comment type="caution">
    <text evidence="1">The sequence shown here is derived from an EMBL/GenBank/DDBJ whole genome shotgun (WGS) entry which is preliminary data.</text>
</comment>
<dbReference type="EMBL" id="LAZR01014878">
    <property type="protein sequence ID" value="KKM15566.1"/>
    <property type="molecule type" value="Genomic_DNA"/>
</dbReference>
<organism evidence="1">
    <name type="scientific">marine sediment metagenome</name>
    <dbReference type="NCBI Taxonomy" id="412755"/>
    <lineage>
        <taxon>unclassified sequences</taxon>
        <taxon>metagenomes</taxon>
        <taxon>ecological metagenomes</taxon>
    </lineage>
</organism>
<sequence>MGANKLRTIEEENERRAGLPVTIYLWTVEPRYEGTGIESPFGGEILQEVAKTYYGGPIPIKCSETGRMGAMQTDNSMIGIIKDVSWEGCSVVWVRE</sequence>
<dbReference type="EMBL" id="LAZR01035287">
    <property type="protein sequence ID" value="KKL27916.1"/>
    <property type="molecule type" value="Genomic_DNA"/>
</dbReference>
<proteinExistence type="predicted"/>
<dbReference type="EMBL" id="LAZR01015038">
    <property type="protein sequence ID" value="KKM14908.1"/>
    <property type="molecule type" value="Genomic_DNA"/>
</dbReference>
<evidence type="ECO:0000313" key="1">
    <source>
        <dbReference type="EMBL" id="KKL27916.1"/>
    </source>
</evidence>
<dbReference type="AlphaFoldDB" id="A0A0F9EDJ0"/>
<reference evidence="1" key="1">
    <citation type="journal article" date="2015" name="Nature">
        <title>Complex archaea that bridge the gap between prokaryotes and eukaryotes.</title>
        <authorList>
            <person name="Spang A."/>
            <person name="Saw J.H."/>
            <person name="Jorgensen S.L."/>
            <person name="Zaremba-Niedzwiedzka K."/>
            <person name="Martijn J."/>
            <person name="Lind A.E."/>
            <person name="van Eijk R."/>
            <person name="Schleper C."/>
            <person name="Guy L."/>
            <person name="Ettema T.J."/>
        </authorList>
    </citation>
    <scope>NUCLEOTIDE SEQUENCE</scope>
</reference>
<gene>
    <name evidence="3" type="ORF">LCGC14_1694810</name>
    <name evidence="2" type="ORF">LCGC14_1701400</name>
    <name evidence="1" type="ORF">LCGC14_2380370</name>
</gene>
<name>A0A0F9EDJ0_9ZZZZ</name>
<evidence type="ECO:0000313" key="2">
    <source>
        <dbReference type="EMBL" id="KKM14908.1"/>
    </source>
</evidence>
<accession>A0A0F9EDJ0</accession>
<protein>
    <submittedName>
        <fullName evidence="1">Uncharacterized protein</fullName>
    </submittedName>
</protein>